<accession>A0A3A9WK95</accession>
<dbReference type="InterPro" id="IPR029046">
    <property type="entry name" value="LolA/LolB/LppX"/>
</dbReference>
<evidence type="ECO:0000313" key="5">
    <source>
        <dbReference type="Proteomes" id="UP000268652"/>
    </source>
</evidence>
<sequence length="304" mass="32235">MRPTRKVAFGIATAALLAGTAACGDSDETTDGSSGNGGDRSAGSPFEAVSAAAETTREVTSARFEATMSSPAQAGGNVEMSGAMSWDPELAMDLTMTGEALAADPAVPQEVDVVWVDGVMYMDMGQEFAAEFDGRSWMAMDLMSLAEETGDPTVADSMSFGLDSANQDPAQQLALLLEAPEIELVGEETLDGVGTTRYQGTISVEDAIERDGSTEALLTDGERDQLVEAMNSQGIESYELDVWVDEHDYPVQIHQSFDTDAGPVEYEVRYSDYGADVTAEAPPAETVVDFMELLEQLESGMAQG</sequence>
<reference evidence="5 6" key="1">
    <citation type="submission" date="2018-09" db="EMBL/GenBank/DDBJ databases">
        <title>Streptomyces sp. nov. DS1-2, an endophytic actinomycete isolated from roots of Dendrobium scabrilingue.</title>
        <authorList>
            <person name="Kuncharoen N."/>
            <person name="Kudo T."/>
            <person name="Ohkuma M."/>
            <person name="Yuki M."/>
            <person name="Tanasupawat S."/>
        </authorList>
    </citation>
    <scope>NUCLEOTIDE SEQUENCE [LARGE SCALE GENOMIC DNA]</scope>
    <source>
        <strain evidence="3 6">AZ1-7</strain>
        <strain evidence="4 5">DS1-2</strain>
    </source>
</reference>
<keyword evidence="5" id="KW-1185">Reference proteome</keyword>
<dbReference type="SUPFAM" id="SSF89392">
    <property type="entry name" value="Prokaryotic lipoproteins and lipoprotein localization factors"/>
    <property type="match status" value="1"/>
</dbReference>
<evidence type="ECO:0000313" key="3">
    <source>
        <dbReference type="EMBL" id="RKN08146.1"/>
    </source>
</evidence>
<feature type="chain" id="PRO_5038489777" description="Lipoprotein" evidence="2">
    <location>
        <begin position="24"/>
        <end position="304"/>
    </location>
</feature>
<feature type="signal peptide" evidence="2">
    <location>
        <begin position="1"/>
        <end position="23"/>
    </location>
</feature>
<dbReference type="OrthoDB" id="3369896at2"/>
<dbReference type="PROSITE" id="PS51257">
    <property type="entry name" value="PROKAR_LIPOPROTEIN"/>
    <property type="match status" value="1"/>
</dbReference>
<dbReference type="RefSeq" id="WP_120698226.1">
    <property type="nucleotide sequence ID" value="NZ_RBDX01000012.1"/>
</dbReference>
<dbReference type="Proteomes" id="UP000268652">
    <property type="component" value="Unassembled WGS sequence"/>
</dbReference>
<dbReference type="Gene3D" id="2.50.20.20">
    <property type="match status" value="1"/>
</dbReference>
<evidence type="ECO:0000313" key="6">
    <source>
        <dbReference type="Proteomes" id="UP000275024"/>
    </source>
</evidence>
<dbReference type="EMBL" id="RBDX01000012">
    <property type="protein sequence ID" value="RKN08146.1"/>
    <property type="molecule type" value="Genomic_DNA"/>
</dbReference>
<gene>
    <name evidence="4" type="ORF">D7318_18495</name>
    <name evidence="3" type="ORF">D7319_16635</name>
</gene>
<evidence type="ECO:0008006" key="7">
    <source>
        <dbReference type="Google" id="ProtNLM"/>
    </source>
</evidence>
<protein>
    <recommendedName>
        <fullName evidence="7">Lipoprotein</fullName>
    </recommendedName>
</protein>
<evidence type="ECO:0000256" key="1">
    <source>
        <dbReference type="SAM" id="MobiDB-lite"/>
    </source>
</evidence>
<name>A0A3A9WK95_9ACTN</name>
<proteinExistence type="predicted"/>
<evidence type="ECO:0000313" key="4">
    <source>
        <dbReference type="EMBL" id="RKN20501.1"/>
    </source>
</evidence>
<organism evidence="3 6">
    <name type="scientific">Streptomyces radicis</name>
    <dbReference type="NCBI Taxonomy" id="1750517"/>
    <lineage>
        <taxon>Bacteria</taxon>
        <taxon>Bacillati</taxon>
        <taxon>Actinomycetota</taxon>
        <taxon>Actinomycetes</taxon>
        <taxon>Kitasatosporales</taxon>
        <taxon>Streptomycetaceae</taxon>
        <taxon>Streptomyces</taxon>
    </lineage>
</organism>
<feature type="region of interest" description="Disordered" evidence="1">
    <location>
        <begin position="22"/>
        <end position="55"/>
    </location>
</feature>
<dbReference type="EMBL" id="RBDY01000013">
    <property type="protein sequence ID" value="RKN20501.1"/>
    <property type="molecule type" value="Genomic_DNA"/>
</dbReference>
<dbReference type="AlphaFoldDB" id="A0A3A9WK95"/>
<dbReference type="Proteomes" id="UP000275024">
    <property type="component" value="Unassembled WGS sequence"/>
</dbReference>
<evidence type="ECO:0000256" key="2">
    <source>
        <dbReference type="SAM" id="SignalP"/>
    </source>
</evidence>
<keyword evidence="2" id="KW-0732">Signal</keyword>
<comment type="caution">
    <text evidence="3">The sequence shown here is derived from an EMBL/GenBank/DDBJ whole genome shotgun (WGS) entry which is preliminary data.</text>
</comment>